<feature type="compositionally biased region" description="Basic and acidic residues" evidence="1">
    <location>
        <begin position="14"/>
        <end position="57"/>
    </location>
</feature>
<sequence length="57" mass="6536">MAKIVNLNRARKTRDKDAAKKRADENAARFGRSKIERRIETAQADKAERSLDGHEIE</sequence>
<evidence type="ECO:0000313" key="2">
    <source>
        <dbReference type="EMBL" id="CTQ50836.1"/>
    </source>
</evidence>
<dbReference type="AlphaFoldDB" id="A0A0M6YP99"/>
<protein>
    <submittedName>
        <fullName evidence="2">Uncharacterized protein</fullName>
    </submittedName>
</protein>
<proteinExistence type="predicted"/>
<organism evidence="2 3">
    <name type="scientific">Jannaschia donghaensis</name>
    <dbReference type="NCBI Taxonomy" id="420998"/>
    <lineage>
        <taxon>Bacteria</taxon>
        <taxon>Pseudomonadati</taxon>
        <taxon>Pseudomonadota</taxon>
        <taxon>Alphaproteobacteria</taxon>
        <taxon>Rhodobacterales</taxon>
        <taxon>Roseobacteraceae</taxon>
        <taxon>Jannaschia</taxon>
    </lineage>
</organism>
<name>A0A0M6YP99_9RHOB</name>
<dbReference type="Proteomes" id="UP000049222">
    <property type="component" value="Unassembled WGS sequence"/>
</dbReference>
<gene>
    <name evidence="2" type="ORF">JDO7802_02867</name>
</gene>
<reference evidence="2 3" key="1">
    <citation type="submission" date="2015-07" db="EMBL/GenBank/DDBJ databases">
        <authorList>
            <person name="Noorani M."/>
        </authorList>
    </citation>
    <scope>NUCLEOTIDE SEQUENCE [LARGE SCALE GENOMIC DNA]</scope>
    <source>
        <strain evidence="2 3">CECT 7802</strain>
    </source>
</reference>
<keyword evidence="3" id="KW-1185">Reference proteome</keyword>
<dbReference type="Pfam" id="PF13770">
    <property type="entry name" value="DUF4169"/>
    <property type="match status" value="1"/>
</dbReference>
<dbReference type="EMBL" id="CXSU01000012">
    <property type="protein sequence ID" value="CTQ50836.1"/>
    <property type="molecule type" value="Genomic_DNA"/>
</dbReference>
<accession>A0A0M6YP99</accession>
<dbReference type="InterPro" id="IPR025227">
    <property type="entry name" value="DUF4169"/>
</dbReference>
<dbReference type="RefSeq" id="WP_083481179.1">
    <property type="nucleotide sequence ID" value="NZ_CXSU01000012.1"/>
</dbReference>
<dbReference type="STRING" id="420998.JDO7802_02867"/>
<feature type="region of interest" description="Disordered" evidence="1">
    <location>
        <begin position="1"/>
        <end position="57"/>
    </location>
</feature>
<dbReference type="OrthoDB" id="7192657at2"/>
<evidence type="ECO:0000256" key="1">
    <source>
        <dbReference type="SAM" id="MobiDB-lite"/>
    </source>
</evidence>
<evidence type="ECO:0000313" key="3">
    <source>
        <dbReference type="Proteomes" id="UP000049222"/>
    </source>
</evidence>